<keyword evidence="2" id="KW-1185">Reference proteome</keyword>
<accession>A0AAV7MX48</accession>
<evidence type="ECO:0000313" key="1">
    <source>
        <dbReference type="EMBL" id="KAJ1108177.1"/>
    </source>
</evidence>
<organism evidence="1 2">
    <name type="scientific">Pleurodeles waltl</name>
    <name type="common">Iberian ribbed newt</name>
    <dbReference type="NCBI Taxonomy" id="8319"/>
    <lineage>
        <taxon>Eukaryota</taxon>
        <taxon>Metazoa</taxon>
        <taxon>Chordata</taxon>
        <taxon>Craniata</taxon>
        <taxon>Vertebrata</taxon>
        <taxon>Euteleostomi</taxon>
        <taxon>Amphibia</taxon>
        <taxon>Batrachia</taxon>
        <taxon>Caudata</taxon>
        <taxon>Salamandroidea</taxon>
        <taxon>Salamandridae</taxon>
        <taxon>Pleurodelinae</taxon>
        <taxon>Pleurodeles</taxon>
    </lineage>
</organism>
<name>A0AAV7MX48_PLEWA</name>
<sequence length="254" mass="27204">MCPDSVLKLSNMFNIGAGEEIKEGEGRSLDDGCLLDARKVMGEAIGLYSGNENVKELEADQLLTQGLKLRKEHKMDPKSKGVHGPALNPRKTFIHNCFTRARVETGEVIKFLGDQDTQTTPSTSELGQVTLLIRTAPVPGIGPGTVSCTTGSSLDASTIGELIELADSALEESKSSHHNRPCLGTNPTGMDSGPEVIGISSLMAVPWTLIGSHVSFQSKQKLLLEAEIHQTAQSQLDEFYKQEAPGNSQSCSTP</sequence>
<proteinExistence type="predicted"/>
<dbReference type="Proteomes" id="UP001066276">
    <property type="component" value="Chromosome 9"/>
</dbReference>
<gene>
    <name evidence="1" type="ORF">NDU88_005559</name>
</gene>
<evidence type="ECO:0000313" key="2">
    <source>
        <dbReference type="Proteomes" id="UP001066276"/>
    </source>
</evidence>
<protein>
    <submittedName>
        <fullName evidence="1">Uncharacterized protein</fullName>
    </submittedName>
</protein>
<dbReference type="AlphaFoldDB" id="A0AAV7MX48"/>
<dbReference type="EMBL" id="JANPWB010000013">
    <property type="protein sequence ID" value="KAJ1108177.1"/>
    <property type="molecule type" value="Genomic_DNA"/>
</dbReference>
<reference evidence="1" key="1">
    <citation type="journal article" date="2022" name="bioRxiv">
        <title>Sequencing and chromosome-scale assembly of the giantPleurodeles waltlgenome.</title>
        <authorList>
            <person name="Brown T."/>
            <person name="Elewa A."/>
            <person name="Iarovenko S."/>
            <person name="Subramanian E."/>
            <person name="Araus A.J."/>
            <person name="Petzold A."/>
            <person name="Susuki M."/>
            <person name="Suzuki K.-i.T."/>
            <person name="Hayashi T."/>
            <person name="Toyoda A."/>
            <person name="Oliveira C."/>
            <person name="Osipova E."/>
            <person name="Leigh N.D."/>
            <person name="Simon A."/>
            <person name="Yun M.H."/>
        </authorList>
    </citation>
    <scope>NUCLEOTIDE SEQUENCE</scope>
    <source>
        <strain evidence="1">20211129_DDA</strain>
        <tissue evidence="1">Liver</tissue>
    </source>
</reference>
<comment type="caution">
    <text evidence="1">The sequence shown here is derived from an EMBL/GenBank/DDBJ whole genome shotgun (WGS) entry which is preliminary data.</text>
</comment>